<dbReference type="InterPro" id="IPR021878">
    <property type="entry name" value="TgpA_N"/>
</dbReference>
<keyword evidence="1" id="KW-1133">Transmembrane helix</keyword>
<feature type="transmembrane region" description="Helical" evidence="1">
    <location>
        <begin position="115"/>
        <end position="137"/>
    </location>
</feature>
<keyword evidence="1" id="KW-0472">Membrane</keyword>
<feature type="transmembrane region" description="Helical" evidence="1">
    <location>
        <begin position="91"/>
        <end position="109"/>
    </location>
</feature>
<keyword evidence="1" id="KW-0812">Transmembrane</keyword>
<accession>A0A382LEY0</accession>
<evidence type="ECO:0000313" key="3">
    <source>
        <dbReference type="EMBL" id="SVC33411.1"/>
    </source>
</evidence>
<feature type="transmembrane region" description="Helical" evidence="1">
    <location>
        <begin position="16"/>
        <end position="34"/>
    </location>
</feature>
<name>A0A382LEY0_9ZZZZ</name>
<evidence type="ECO:0000256" key="1">
    <source>
        <dbReference type="SAM" id="Phobius"/>
    </source>
</evidence>
<feature type="transmembrane region" description="Helical" evidence="1">
    <location>
        <begin position="46"/>
        <end position="62"/>
    </location>
</feature>
<evidence type="ECO:0000259" key="2">
    <source>
        <dbReference type="Pfam" id="PF11992"/>
    </source>
</evidence>
<dbReference type="PANTHER" id="PTHR42736:SF1">
    <property type="entry name" value="PROTEIN-GLUTAMINE GAMMA-GLUTAMYLTRANSFERASE"/>
    <property type="match status" value="1"/>
</dbReference>
<organism evidence="3">
    <name type="scientific">marine metagenome</name>
    <dbReference type="NCBI Taxonomy" id="408172"/>
    <lineage>
        <taxon>unclassified sequences</taxon>
        <taxon>metagenomes</taxon>
        <taxon>ecological metagenomes</taxon>
    </lineage>
</organism>
<feature type="non-terminal residue" evidence="3">
    <location>
        <position position="225"/>
    </location>
</feature>
<dbReference type="Pfam" id="PF11992">
    <property type="entry name" value="TgpA_N"/>
    <property type="match status" value="1"/>
</dbReference>
<dbReference type="InterPro" id="IPR052901">
    <property type="entry name" value="Bact_TGase-like"/>
</dbReference>
<gene>
    <name evidence="3" type="ORF">METZ01_LOCUS286265</name>
</gene>
<proteinExistence type="predicted"/>
<dbReference type="EMBL" id="UINC01085653">
    <property type="protein sequence ID" value="SVC33411.1"/>
    <property type="molecule type" value="Genomic_DNA"/>
</dbReference>
<reference evidence="3" key="1">
    <citation type="submission" date="2018-05" db="EMBL/GenBank/DDBJ databases">
        <authorList>
            <person name="Lanie J.A."/>
            <person name="Ng W.-L."/>
            <person name="Kazmierczak K.M."/>
            <person name="Andrzejewski T.M."/>
            <person name="Davidsen T.M."/>
            <person name="Wayne K.J."/>
            <person name="Tettelin H."/>
            <person name="Glass J.I."/>
            <person name="Rusch D."/>
            <person name="Podicherti R."/>
            <person name="Tsui H.-C.T."/>
            <person name="Winkler M.E."/>
        </authorList>
    </citation>
    <scope>NUCLEOTIDE SEQUENCE</scope>
</reference>
<feature type="domain" description="Protein-glutamine gamma-glutamyltransferase TgpA N-terminal" evidence="2">
    <location>
        <begin position="2"/>
        <end position="225"/>
    </location>
</feature>
<dbReference type="PANTHER" id="PTHR42736">
    <property type="entry name" value="PROTEIN-GLUTAMINE GAMMA-GLUTAMYLTRANSFERASE"/>
    <property type="match status" value="1"/>
</dbReference>
<dbReference type="AlphaFoldDB" id="A0A382LEY0"/>
<protein>
    <recommendedName>
        <fullName evidence="2">Protein-glutamine gamma-glutamyltransferase TgpA N-terminal domain-containing protein</fullName>
    </recommendedName>
</protein>
<sequence length="225" mass="25454">MLIAQLAVLLPQLLRFPWWISAVCFFCGLWRVLIFQQRAAYPGWPIKGFLVLVSLVCLVVQWGSMLSLDPWVGLLLLMFSLKLLEMQRPGDVYQVILLGYFVALTHFLYDQSFSGSSYTFACVTMLTASLVGCQQVRADLRPWLPLRKAISLILQAVPLMLVLFVLFPRLAPLWSIPQQHSMAVTGISDRMAMGSISELTQSSELAFRATFQASLPNSQFLYWRG</sequence>
<feature type="transmembrane region" description="Helical" evidence="1">
    <location>
        <begin position="149"/>
        <end position="167"/>
    </location>
</feature>